<dbReference type="EMBL" id="AWTN01000148">
    <property type="protein sequence ID" value="KGG82946.1"/>
    <property type="molecule type" value="Genomic_DNA"/>
</dbReference>
<evidence type="ECO:0000313" key="5">
    <source>
        <dbReference type="Proteomes" id="UP000029567"/>
    </source>
</evidence>
<reference evidence="4 5" key="1">
    <citation type="submission" date="2013-09" db="EMBL/GenBank/DDBJ databases">
        <title>High correlation between genotypes and phenotypes of environmental bacteria Comamonas testosteroni strains.</title>
        <authorList>
            <person name="Liu L."/>
            <person name="Zhu W."/>
            <person name="Xia X."/>
            <person name="Xu B."/>
            <person name="Luo M."/>
            <person name="Wang G."/>
        </authorList>
    </citation>
    <scope>NUCLEOTIDE SEQUENCE [LARGE SCALE GENOMIC DNA]</scope>
    <source>
        <strain evidence="2 4">DF2</strain>
        <strain evidence="1 5">JL14</strain>
    </source>
</reference>
<reference evidence="3" key="2">
    <citation type="submission" date="2022-09" db="EMBL/GenBank/DDBJ databases">
        <title>Intensive care unit water sources are persistently colonized with multi-drug resistant bacteria and are the site of extensive horizontal gene transfer of antibiotic resistance genes.</title>
        <authorList>
            <person name="Diorio-Toth L."/>
        </authorList>
    </citation>
    <scope>NUCLEOTIDE SEQUENCE</scope>
    <source>
        <strain evidence="3">GD03832</strain>
    </source>
</reference>
<dbReference type="RefSeq" id="WP_034383690.1">
    <property type="nucleotide sequence ID" value="NZ_AWTM01000117.1"/>
</dbReference>
<evidence type="ECO:0000313" key="1">
    <source>
        <dbReference type="EMBL" id="KGG82946.1"/>
    </source>
</evidence>
<dbReference type="Proteomes" id="UP000029567">
    <property type="component" value="Unassembled WGS sequence"/>
</dbReference>
<dbReference type="EMBL" id="AWTP01000126">
    <property type="protein sequence ID" value="KGH08180.1"/>
    <property type="molecule type" value="Genomic_DNA"/>
</dbReference>
<name>A0A0E3CEC3_9BURK</name>
<keyword evidence="4" id="KW-1185">Reference proteome</keyword>
<proteinExistence type="predicted"/>
<sequence length="88" mass="9787">MSQDIFDQRADGKAFAAAASLVPATVPQAQIACHQAQLIGYALSHHVPDMRRGFDILTSYGRWHIDAKPAAQMAELMRQHLMQQLETI</sequence>
<dbReference type="AlphaFoldDB" id="A0A0E3CEC3"/>
<dbReference type="EMBL" id="JAOCEK010000004">
    <property type="protein sequence ID" value="MDH1334058.1"/>
    <property type="molecule type" value="Genomic_DNA"/>
</dbReference>
<dbReference type="Proteomes" id="UP000029549">
    <property type="component" value="Unassembled WGS sequence"/>
</dbReference>
<dbReference type="Proteomes" id="UP001161065">
    <property type="component" value="Unassembled WGS sequence"/>
</dbReference>
<organism evidence="2 4">
    <name type="scientific">Comamonas thiooxydans</name>
    <dbReference type="NCBI Taxonomy" id="363952"/>
    <lineage>
        <taxon>Bacteria</taxon>
        <taxon>Pseudomonadati</taxon>
        <taxon>Pseudomonadota</taxon>
        <taxon>Betaproteobacteria</taxon>
        <taxon>Burkholderiales</taxon>
        <taxon>Comamonadaceae</taxon>
        <taxon>Comamonas</taxon>
    </lineage>
</organism>
<gene>
    <name evidence="3" type="ORF">N5D63_07845</name>
    <name evidence="1" type="ORF">P245_26275</name>
    <name evidence="2" type="ORF">P608_18725</name>
</gene>
<evidence type="ECO:0000313" key="2">
    <source>
        <dbReference type="EMBL" id="KGH08180.1"/>
    </source>
</evidence>
<evidence type="ECO:0000313" key="4">
    <source>
        <dbReference type="Proteomes" id="UP000029549"/>
    </source>
</evidence>
<protein>
    <submittedName>
        <fullName evidence="2">Uncharacterized protein</fullName>
    </submittedName>
</protein>
<comment type="caution">
    <text evidence="2">The sequence shown here is derived from an EMBL/GenBank/DDBJ whole genome shotgun (WGS) entry which is preliminary data.</text>
</comment>
<evidence type="ECO:0000313" key="3">
    <source>
        <dbReference type="EMBL" id="MDH1334058.1"/>
    </source>
</evidence>
<accession>A0A0E3CEC3</accession>